<sequence length="290" mass="33247">MPTTISSWVQNRRASQEKWQKDPLEKEENFLIISAFEQLLNNKLSASSTASRINEIVSPRLISGLRASVGSIWGLFADATKHFGASHTQQLADVIIAIRELPDVVNEKGYKVIRSGKVVWRGMPDFGWIFAEHGVHMLEINGTDGMTCDEWHAQEEELLNATSLVATLMQRGGSFRIGMMYHAHDAFNEIELPFDDEREMVDEWKMYVPPAEAWMSIAGEKLFGLCFDKSVIHSAEPHERIRKAFNADRWALWKQRFAELAEQEDIDERCRGLARKAVEKMRDIEQRVQL</sequence>
<name>A0AB74IT06_AURPU</name>
<organism evidence="1 2">
    <name type="scientific">Aureobasidium pullulans</name>
    <name type="common">Black yeast</name>
    <name type="synonym">Pullularia pullulans</name>
    <dbReference type="NCBI Taxonomy" id="5580"/>
    <lineage>
        <taxon>Eukaryota</taxon>
        <taxon>Fungi</taxon>
        <taxon>Dikarya</taxon>
        <taxon>Ascomycota</taxon>
        <taxon>Pezizomycotina</taxon>
        <taxon>Dothideomycetes</taxon>
        <taxon>Dothideomycetidae</taxon>
        <taxon>Dothideales</taxon>
        <taxon>Saccotheciaceae</taxon>
        <taxon>Aureobasidium</taxon>
    </lineage>
</organism>
<proteinExistence type="predicted"/>
<dbReference type="PANTHER" id="PTHR38797">
    <property type="entry name" value="NUCLEAR PORE COMPLEX PROTEIN NUP85-RELATED"/>
    <property type="match status" value="1"/>
</dbReference>
<dbReference type="PANTHER" id="PTHR38797:SF4">
    <property type="entry name" value="NUCLEAR PORE COMPLEX PROTEIN NUP85"/>
    <property type="match status" value="1"/>
</dbReference>
<evidence type="ECO:0000313" key="2">
    <source>
        <dbReference type="Proteomes" id="UP000309076"/>
    </source>
</evidence>
<dbReference type="EMBL" id="QZAM01000139">
    <property type="protein sequence ID" value="THW40708.1"/>
    <property type="molecule type" value="Genomic_DNA"/>
</dbReference>
<accession>A0AB74IT06</accession>
<gene>
    <name evidence="1" type="ORF">D6D21_06681</name>
</gene>
<dbReference type="Pfam" id="PF12311">
    <property type="entry name" value="DUF3632"/>
    <property type="match status" value="1"/>
</dbReference>
<dbReference type="InterPro" id="IPR053204">
    <property type="entry name" value="Oxopyrrolidines_Biosynth-assoc"/>
</dbReference>
<comment type="caution">
    <text evidence="1">The sequence shown here is derived from an EMBL/GenBank/DDBJ whole genome shotgun (WGS) entry which is preliminary data.</text>
</comment>
<dbReference type="InterPro" id="IPR022085">
    <property type="entry name" value="OpdG"/>
</dbReference>
<protein>
    <submittedName>
        <fullName evidence="1">Uncharacterized protein</fullName>
    </submittedName>
</protein>
<dbReference type="AlphaFoldDB" id="A0AB74IT06"/>
<reference evidence="1 2" key="1">
    <citation type="submission" date="2018-10" db="EMBL/GenBank/DDBJ databases">
        <title>Fifty Aureobasidium pullulans genomes reveal a recombining polyextremotolerant generalist.</title>
        <authorList>
            <person name="Gostincar C."/>
            <person name="Turk M."/>
            <person name="Zajc J."/>
            <person name="Gunde-Cimerman N."/>
        </authorList>
    </citation>
    <scope>NUCLEOTIDE SEQUENCE [LARGE SCALE GENOMIC DNA]</scope>
    <source>
        <strain evidence="1 2">EXF-10796</strain>
    </source>
</reference>
<evidence type="ECO:0000313" key="1">
    <source>
        <dbReference type="EMBL" id="THW40708.1"/>
    </source>
</evidence>
<dbReference type="Proteomes" id="UP000309076">
    <property type="component" value="Unassembled WGS sequence"/>
</dbReference>